<protein>
    <submittedName>
        <fullName evidence="7">ABC transporter substrate-binding protein</fullName>
    </submittedName>
</protein>
<dbReference type="PANTHER" id="PTHR30290:SF10">
    <property type="entry name" value="PERIPLASMIC OLIGOPEPTIDE-BINDING PROTEIN-RELATED"/>
    <property type="match status" value="1"/>
</dbReference>
<dbReference type="Proteomes" id="UP000600449">
    <property type="component" value="Unassembled WGS sequence"/>
</dbReference>
<evidence type="ECO:0000256" key="5">
    <source>
        <dbReference type="SAM" id="SignalP"/>
    </source>
</evidence>
<dbReference type="Pfam" id="PF00496">
    <property type="entry name" value="SBP_bac_5"/>
    <property type="match status" value="1"/>
</dbReference>
<accession>A0A917QDD0</accession>
<dbReference type="GO" id="GO:1904680">
    <property type="term" value="F:peptide transmembrane transporter activity"/>
    <property type="evidence" value="ECO:0007669"/>
    <property type="project" value="TreeGrafter"/>
</dbReference>
<dbReference type="GO" id="GO:0043190">
    <property type="term" value="C:ATP-binding cassette (ABC) transporter complex"/>
    <property type="evidence" value="ECO:0007669"/>
    <property type="project" value="InterPro"/>
</dbReference>
<dbReference type="Gene3D" id="3.10.105.10">
    <property type="entry name" value="Dipeptide-binding Protein, Domain 3"/>
    <property type="match status" value="1"/>
</dbReference>
<dbReference type="Gene3D" id="3.40.190.10">
    <property type="entry name" value="Periplasmic binding protein-like II"/>
    <property type="match status" value="1"/>
</dbReference>
<keyword evidence="3" id="KW-0813">Transport</keyword>
<proteinExistence type="inferred from homology"/>
<evidence type="ECO:0000256" key="3">
    <source>
        <dbReference type="ARBA" id="ARBA00022448"/>
    </source>
</evidence>
<dbReference type="InterPro" id="IPR030678">
    <property type="entry name" value="Peptide/Ni-bd"/>
</dbReference>
<evidence type="ECO:0000313" key="7">
    <source>
        <dbReference type="EMBL" id="GGK45861.1"/>
    </source>
</evidence>
<feature type="domain" description="Solute-binding protein family 5" evidence="6">
    <location>
        <begin position="73"/>
        <end position="449"/>
    </location>
</feature>
<comment type="caution">
    <text evidence="7">The sequence shown here is derived from an EMBL/GenBank/DDBJ whole genome shotgun (WGS) entry which is preliminary data.</text>
</comment>
<dbReference type="GO" id="GO:0015833">
    <property type="term" value="P:peptide transport"/>
    <property type="evidence" value="ECO:0007669"/>
    <property type="project" value="TreeGrafter"/>
</dbReference>
<evidence type="ECO:0000313" key="8">
    <source>
        <dbReference type="Proteomes" id="UP000600449"/>
    </source>
</evidence>
<gene>
    <name evidence="7" type="primary">oppA</name>
    <name evidence="7" type="ORF">GCM10011322_36230</name>
</gene>
<dbReference type="FunFam" id="3.90.76.10:FF:000001">
    <property type="entry name" value="Oligopeptide ABC transporter substrate-binding protein"/>
    <property type="match status" value="1"/>
</dbReference>
<dbReference type="PIRSF" id="PIRSF002741">
    <property type="entry name" value="MppA"/>
    <property type="match status" value="1"/>
</dbReference>
<dbReference type="PANTHER" id="PTHR30290">
    <property type="entry name" value="PERIPLASMIC BINDING COMPONENT OF ABC TRANSPORTER"/>
    <property type="match status" value="1"/>
</dbReference>
<dbReference type="CDD" id="cd08504">
    <property type="entry name" value="PBP2_OppA"/>
    <property type="match status" value="1"/>
</dbReference>
<sequence>MIKTMLKASAFSIALATALGVTGAPALAQEVVYNRGNDTDPSSLDQHKTSTVAEAHLLRDLYEGLVVYNSEAEVIPGVAESWEVSEDGRVYTFTLRENARWSNGDPVTAGDFVFAFRRIQDPATAAGYANILYPILNAEAINRGDMPKEELGARAIDDRTLEITLENATPYFIELLTHQTGLPLHQASVEEHGDAFTRPGNLVTNGAYTLESFTPNDRIVMRKNENFHDADNVQIDVVNYIPFEERATCVRRFEAGEVQSCSDLPSEQIADLRERLGDQVRIAPYLGTYYLPVKVPKETLGDPRVREAMSMAIDRVFLAEEIWQDTMVPAYSLVPPGTNNYVEDAPQLDYAKTDILDREDQAIALLEEAGIGPGELTVDLRYNTSENNKNTMTAVGEMLRNIGIESTLTEMEGATYFNYLREDGDFDVARAGWIGDYNDPQNFLFLYESDNLGFNYPRWANEEYDRLMQQAETETDLQARAEILAQAERLFLSEVPAIPILFYTSKALVSPQLSGWEDNIMNVHGTRFLSLSN</sequence>
<name>A0A917QDD0_9HYPH</name>
<comment type="similarity">
    <text evidence="2">Belongs to the bacterial solute-binding protein 5 family.</text>
</comment>
<reference evidence="7 8" key="1">
    <citation type="journal article" date="2014" name="Int. J. Syst. Evol. Microbiol.">
        <title>Complete genome sequence of Corynebacterium casei LMG S-19264T (=DSM 44701T), isolated from a smear-ripened cheese.</title>
        <authorList>
            <consortium name="US DOE Joint Genome Institute (JGI-PGF)"/>
            <person name="Walter F."/>
            <person name="Albersmeier A."/>
            <person name="Kalinowski J."/>
            <person name="Ruckert C."/>
        </authorList>
    </citation>
    <scope>NUCLEOTIDE SEQUENCE [LARGE SCALE GENOMIC DNA]</scope>
    <source>
        <strain evidence="7 8">CGMCC 1.9161</strain>
    </source>
</reference>
<dbReference type="GO" id="GO:0030288">
    <property type="term" value="C:outer membrane-bounded periplasmic space"/>
    <property type="evidence" value="ECO:0007669"/>
    <property type="project" value="TreeGrafter"/>
</dbReference>
<dbReference type="InterPro" id="IPR039424">
    <property type="entry name" value="SBP_5"/>
</dbReference>
<dbReference type="AlphaFoldDB" id="A0A917QDD0"/>
<feature type="signal peptide" evidence="5">
    <location>
        <begin position="1"/>
        <end position="28"/>
    </location>
</feature>
<evidence type="ECO:0000256" key="2">
    <source>
        <dbReference type="ARBA" id="ARBA00005695"/>
    </source>
</evidence>
<keyword evidence="4 5" id="KW-0732">Signal</keyword>
<keyword evidence="8" id="KW-1185">Reference proteome</keyword>
<dbReference type="InterPro" id="IPR000914">
    <property type="entry name" value="SBP_5_dom"/>
</dbReference>
<evidence type="ECO:0000259" key="6">
    <source>
        <dbReference type="Pfam" id="PF00496"/>
    </source>
</evidence>
<comment type="subcellular location">
    <subcellularLocation>
        <location evidence="1">Periplasm</location>
    </subcellularLocation>
</comment>
<dbReference type="EMBL" id="BMMF01000011">
    <property type="protein sequence ID" value="GGK45861.1"/>
    <property type="molecule type" value="Genomic_DNA"/>
</dbReference>
<organism evidence="7 8">
    <name type="scientific">Salinarimonas ramus</name>
    <dbReference type="NCBI Taxonomy" id="690164"/>
    <lineage>
        <taxon>Bacteria</taxon>
        <taxon>Pseudomonadati</taxon>
        <taxon>Pseudomonadota</taxon>
        <taxon>Alphaproteobacteria</taxon>
        <taxon>Hyphomicrobiales</taxon>
        <taxon>Salinarimonadaceae</taxon>
        <taxon>Salinarimonas</taxon>
    </lineage>
</organism>
<feature type="chain" id="PRO_5037379346" evidence="5">
    <location>
        <begin position="29"/>
        <end position="533"/>
    </location>
</feature>
<evidence type="ECO:0000256" key="4">
    <source>
        <dbReference type="ARBA" id="ARBA00022729"/>
    </source>
</evidence>
<dbReference type="Gene3D" id="3.90.76.10">
    <property type="entry name" value="Dipeptide-binding Protein, Domain 1"/>
    <property type="match status" value="1"/>
</dbReference>
<evidence type="ECO:0000256" key="1">
    <source>
        <dbReference type="ARBA" id="ARBA00004418"/>
    </source>
</evidence>
<dbReference type="SUPFAM" id="SSF53850">
    <property type="entry name" value="Periplasmic binding protein-like II"/>
    <property type="match status" value="1"/>
</dbReference>